<dbReference type="AlphaFoldDB" id="A0A533QFL9"/>
<feature type="compositionally biased region" description="Basic and acidic residues" evidence="1">
    <location>
        <begin position="136"/>
        <end position="147"/>
    </location>
</feature>
<dbReference type="EMBL" id="SULG01000001">
    <property type="protein sequence ID" value="TLD43588.1"/>
    <property type="molecule type" value="Genomic_DNA"/>
</dbReference>
<evidence type="ECO:0000256" key="1">
    <source>
        <dbReference type="SAM" id="MobiDB-lite"/>
    </source>
</evidence>
<dbReference type="InterPro" id="IPR007433">
    <property type="entry name" value="DUF481"/>
</dbReference>
<organism evidence="2 3">
    <name type="scientific">Candidatus Jettenia ecosi</name>
    <dbReference type="NCBI Taxonomy" id="2494326"/>
    <lineage>
        <taxon>Bacteria</taxon>
        <taxon>Pseudomonadati</taxon>
        <taxon>Planctomycetota</taxon>
        <taxon>Candidatus Brocadiia</taxon>
        <taxon>Candidatus Brocadiales</taxon>
        <taxon>Candidatus Brocadiaceae</taxon>
        <taxon>Candidatus Jettenia</taxon>
    </lineage>
</organism>
<name>A0A533QFL9_9BACT</name>
<sequence length="394" mass="44971">MLQKKYFWISLACFYFLFTLSFEIKAVFSDEIKMIDGNTLEGEIVKFNEEAFSFRKKDGSEIDIQLKDVNFISEGNEIIIVNHSKEGLSILRLPKPENISIKDIDYTTTDTLVLPKTEIESTEVADEETEQILEFPDKGQPSEREDQPAAEQPPSVSAEEAAQIEEKEVIPPQRTWKGNVDAGMNIKDGNTESATTHIKGGYANIRSLDNIFFDALILYETVTDKATDEDVETANEQRATGKYEYKHTLRLYSFFNQYFEHDEIERLSYRSISSPGVGYRFIDKEHLKYKAEAGPAYTYERFHGGIIDEYLGIRVGQYLDWRILDTITFYAKAEYVQSAENTSDWRVDSGLGVRHNLTKSIALSVELLDQYDNTPAEGAEKEDRTLIGSVGYSF</sequence>
<accession>A0A533QFL9</accession>
<protein>
    <submittedName>
        <fullName evidence="2">Peptide chain release factor RF-3</fullName>
    </submittedName>
</protein>
<gene>
    <name evidence="2" type="ORF">JETT_0019</name>
</gene>
<dbReference type="Proteomes" id="UP000319783">
    <property type="component" value="Unassembled WGS sequence"/>
</dbReference>
<feature type="region of interest" description="Disordered" evidence="1">
    <location>
        <begin position="136"/>
        <end position="170"/>
    </location>
</feature>
<reference evidence="2 3" key="1">
    <citation type="submission" date="2019-04" db="EMBL/GenBank/DDBJ databases">
        <title>Genome of a novel bacterium Candidatus Jettenia ecosi reconstructed from metagenome of an anammox bioreactor.</title>
        <authorList>
            <person name="Mardanov A.V."/>
            <person name="Beletsky A.V."/>
            <person name="Ravin N.V."/>
            <person name="Botchkova E.A."/>
            <person name="Litti Y.V."/>
            <person name="Nozhevnikova A.N."/>
        </authorList>
    </citation>
    <scope>NUCLEOTIDE SEQUENCE [LARGE SCALE GENOMIC DNA]</scope>
    <source>
        <strain evidence="2">J2</strain>
    </source>
</reference>
<comment type="caution">
    <text evidence="2">The sequence shown here is derived from an EMBL/GenBank/DDBJ whole genome shotgun (WGS) entry which is preliminary data.</text>
</comment>
<proteinExistence type="predicted"/>
<dbReference type="Pfam" id="PF04338">
    <property type="entry name" value="DUF481"/>
    <property type="match status" value="1"/>
</dbReference>
<evidence type="ECO:0000313" key="3">
    <source>
        <dbReference type="Proteomes" id="UP000319783"/>
    </source>
</evidence>
<evidence type="ECO:0000313" key="2">
    <source>
        <dbReference type="EMBL" id="TLD43588.1"/>
    </source>
</evidence>